<protein>
    <submittedName>
        <fullName evidence="2">Uncharacterized protein</fullName>
    </submittedName>
</protein>
<feature type="compositionally biased region" description="Low complexity" evidence="1">
    <location>
        <begin position="82"/>
        <end position="107"/>
    </location>
</feature>
<feature type="region of interest" description="Disordered" evidence="1">
    <location>
        <begin position="66"/>
        <end position="111"/>
    </location>
</feature>
<comment type="caution">
    <text evidence="2">The sequence shown here is derived from an EMBL/GenBank/DDBJ whole genome shotgun (WGS) entry which is preliminary data.</text>
</comment>
<evidence type="ECO:0000256" key="1">
    <source>
        <dbReference type="SAM" id="MobiDB-lite"/>
    </source>
</evidence>
<dbReference type="AlphaFoldDB" id="A0ABD2CLB4"/>
<evidence type="ECO:0000313" key="3">
    <source>
        <dbReference type="Proteomes" id="UP001607303"/>
    </source>
</evidence>
<proteinExistence type="predicted"/>
<dbReference type="Proteomes" id="UP001607303">
    <property type="component" value="Unassembled WGS sequence"/>
</dbReference>
<organism evidence="2 3">
    <name type="scientific">Vespula maculifrons</name>
    <name type="common">Eastern yellow jacket</name>
    <name type="synonym">Wasp</name>
    <dbReference type="NCBI Taxonomy" id="7453"/>
    <lineage>
        <taxon>Eukaryota</taxon>
        <taxon>Metazoa</taxon>
        <taxon>Ecdysozoa</taxon>
        <taxon>Arthropoda</taxon>
        <taxon>Hexapoda</taxon>
        <taxon>Insecta</taxon>
        <taxon>Pterygota</taxon>
        <taxon>Neoptera</taxon>
        <taxon>Endopterygota</taxon>
        <taxon>Hymenoptera</taxon>
        <taxon>Apocrita</taxon>
        <taxon>Aculeata</taxon>
        <taxon>Vespoidea</taxon>
        <taxon>Vespidae</taxon>
        <taxon>Vespinae</taxon>
        <taxon>Vespula</taxon>
    </lineage>
</organism>
<gene>
    <name evidence="2" type="ORF">V1477_005798</name>
</gene>
<feature type="region of interest" description="Disordered" evidence="1">
    <location>
        <begin position="1"/>
        <end position="23"/>
    </location>
</feature>
<keyword evidence="3" id="KW-1185">Reference proteome</keyword>
<evidence type="ECO:0000313" key="2">
    <source>
        <dbReference type="EMBL" id="KAL2745880.1"/>
    </source>
</evidence>
<name>A0ABD2CLB4_VESMC</name>
<dbReference type="EMBL" id="JAYRBN010000039">
    <property type="protein sequence ID" value="KAL2745880.1"/>
    <property type="molecule type" value="Genomic_DNA"/>
</dbReference>
<accession>A0ABD2CLB4</accession>
<feature type="compositionally biased region" description="Basic and acidic residues" evidence="1">
    <location>
        <begin position="9"/>
        <end position="23"/>
    </location>
</feature>
<sequence length="168" mass="19697">MKYRKRQRYREGRKEKQRQRQEEDLWIFSREEKEEVGGHEVACSRMRLRLDDEDVRRFFQSPVDAAPSTVDTYVPDVPTRGTTTKNTSTTTTSAAVTTTATTTNHQPSLPPLLPQLLPPLPPSCRREQERHHQLVSIPFQRQSRSCAVEKRKGRWMDGLDGWMDRWMD</sequence>
<reference evidence="2 3" key="1">
    <citation type="journal article" date="2024" name="Ann. Entomol. Soc. Am.">
        <title>Genomic analyses of the southern and eastern yellowjacket wasps (Hymenoptera: Vespidae) reveal evolutionary signatures of social life.</title>
        <authorList>
            <person name="Catto M.A."/>
            <person name="Caine P.B."/>
            <person name="Orr S.E."/>
            <person name="Hunt B.G."/>
            <person name="Goodisman M.A.D."/>
        </authorList>
    </citation>
    <scope>NUCLEOTIDE SEQUENCE [LARGE SCALE GENOMIC DNA]</scope>
    <source>
        <strain evidence="2">232</strain>
        <tissue evidence="2">Head and thorax</tissue>
    </source>
</reference>